<dbReference type="EMBL" id="MU006000">
    <property type="protein sequence ID" value="KAF2858935.1"/>
    <property type="molecule type" value="Genomic_DNA"/>
</dbReference>
<sequence>MTRRERRPSSGARSRRSSIYQRTADGEHLEGVDFGVGSKARRVSILIPKEFDLKPCPLVDHFKLFARFQKKHIGEGGAATVQLMQSKTAGQLNGEKKCNKIYAIKEFRAWDKNEETEEEYTRKIKSEYAIAKTLQHPNIVETYRLCFSDHGSRWYHVMEYCDQGDLNDIIQTKQFSREDKDCMFKQLVRGVDYLHGHGIAHRDIKSDNLLLTRDGCLKIADFGTCDVFSGPHPGFRSQGIPDPVQDACEVRFCEPGLVGSKPYMAPEIVSRGGKYDPRAVDVWSCAIVYVTLITGGTPWESADPLVKNYGIYTRSWEEFEQKFPHVDMLGEEYPPLPSFASSKQFASLGTLSIRGIIMAMLNPDPAKRVQIDKVKSHKIIDEFACCQQKGYSQDLKNRQRKALHNHCIKKK</sequence>
<dbReference type="AlphaFoldDB" id="A0A6A7BW42"/>
<reference evidence="7" key="1">
    <citation type="journal article" date="2020" name="Stud. Mycol.">
        <title>101 Dothideomycetes genomes: a test case for predicting lifestyles and emergence of pathogens.</title>
        <authorList>
            <person name="Haridas S."/>
            <person name="Albert R."/>
            <person name="Binder M."/>
            <person name="Bloem J."/>
            <person name="Labutti K."/>
            <person name="Salamov A."/>
            <person name="Andreopoulos B."/>
            <person name="Baker S."/>
            <person name="Barry K."/>
            <person name="Bills G."/>
            <person name="Bluhm B."/>
            <person name="Cannon C."/>
            <person name="Castanera R."/>
            <person name="Culley D."/>
            <person name="Daum C."/>
            <person name="Ezra D."/>
            <person name="Gonzalez J."/>
            <person name="Henrissat B."/>
            <person name="Kuo A."/>
            <person name="Liang C."/>
            <person name="Lipzen A."/>
            <person name="Lutzoni F."/>
            <person name="Magnuson J."/>
            <person name="Mondo S."/>
            <person name="Nolan M."/>
            <person name="Ohm R."/>
            <person name="Pangilinan J."/>
            <person name="Park H.-J."/>
            <person name="Ramirez L."/>
            <person name="Alfaro M."/>
            <person name="Sun H."/>
            <person name="Tritt A."/>
            <person name="Yoshinaga Y."/>
            <person name="Zwiers L.-H."/>
            <person name="Turgeon B."/>
            <person name="Goodwin S."/>
            <person name="Spatafora J."/>
            <person name="Crous P."/>
            <person name="Grigoriev I."/>
        </authorList>
    </citation>
    <scope>NUCLEOTIDE SEQUENCE</scope>
    <source>
        <strain evidence="7">CBS 480.64</strain>
    </source>
</reference>
<evidence type="ECO:0000256" key="1">
    <source>
        <dbReference type="ARBA" id="ARBA00022527"/>
    </source>
</evidence>
<keyword evidence="5" id="KW-0067">ATP-binding</keyword>
<feature type="domain" description="Protein kinase" evidence="6">
    <location>
        <begin position="67"/>
        <end position="380"/>
    </location>
</feature>
<name>A0A6A7BW42_9PEZI</name>
<protein>
    <submittedName>
        <fullName evidence="7">Kinase-like protein</fullName>
    </submittedName>
</protein>
<dbReference type="Pfam" id="PF00069">
    <property type="entry name" value="Pkinase"/>
    <property type="match status" value="1"/>
</dbReference>
<evidence type="ECO:0000313" key="7">
    <source>
        <dbReference type="EMBL" id="KAF2858935.1"/>
    </source>
</evidence>
<dbReference type="InterPro" id="IPR000719">
    <property type="entry name" value="Prot_kinase_dom"/>
</dbReference>
<dbReference type="PANTHER" id="PTHR24345:SF0">
    <property type="entry name" value="CELL CYCLE SERINE_THREONINE-PROTEIN KINASE CDC5_MSD2"/>
    <property type="match status" value="1"/>
</dbReference>
<dbReference type="GO" id="GO:0005634">
    <property type="term" value="C:nucleus"/>
    <property type="evidence" value="ECO:0007669"/>
    <property type="project" value="TreeGrafter"/>
</dbReference>
<accession>A0A6A7BW42</accession>
<dbReference type="Gene3D" id="1.10.510.10">
    <property type="entry name" value="Transferase(Phosphotransferase) domain 1"/>
    <property type="match status" value="1"/>
</dbReference>
<evidence type="ECO:0000256" key="3">
    <source>
        <dbReference type="ARBA" id="ARBA00022741"/>
    </source>
</evidence>
<dbReference type="PANTHER" id="PTHR24345">
    <property type="entry name" value="SERINE/THREONINE-PROTEIN KINASE PLK"/>
    <property type="match status" value="1"/>
</dbReference>
<keyword evidence="2" id="KW-0808">Transferase</keyword>
<evidence type="ECO:0000313" key="8">
    <source>
        <dbReference type="Proteomes" id="UP000799421"/>
    </source>
</evidence>
<dbReference type="Proteomes" id="UP000799421">
    <property type="component" value="Unassembled WGS sequence"/>
</dbReference>
<dbReference type="SMART" id="SM00220">
    <property type="entry name" value="S_TKc"/>
    <property type="match status" value="1"/>
</dbReference>
<evidence type="ECO:0000259" key="6">
    <source>
        <dbReference type="PROSITE" id="PS50011"/>
    </source>
</evidence>
<dbReference type="SUPFAM" id="SSF56112">
    <property type="entry name" value="Protein kinase-like (PK-like)"/>
    <property type="match status" value="1"/>
</dbReference>
<dbReference type="InterPro" id="IPR008271">
    <property type="entry name" value="Ser/Thr_kinase_AS"/>
</dbReference>
<organism evidence="7 8">
    <name type="scientific">Piedraia hortae CBS 480.64</name>
    <dbReference type="NCBI Taxonomy" id="1314780"/>
    <lineage>
        <taxon>Eukaryota</taxon>
        <taxon>Fungi</taxon>
        <taxon>Dikarya</taxon>
        <taxon>Ascomycota</taxon>
        <taxon>Pezizomycotina</taxon>
        <taxon>Dothideomycetes</taxon>
        <taxon>Dothideomycetidae</taxon>
        <taxon>Capnodiales</taxon>
        <taxon>Piedraiaceae</taxon>
        <taxon>Piedraia</taxon>
    </lineage>
</organism>
<dbReference type="GO" id="GO:0005524">
    <property type="term" value="F:ATP binding"/>
    <property type="evidence" value="ECO:0007669"/>
    <property type="project" value="UniProtKB-KW"/>
</dbReference>
<dbReference type="PROSITE" id="PS00108">
    <property type="entry name" value="PROTEIN_KINASE_ST"/>
    <property type="match status" value="1"/>
</dbReference>
<keyword evidence="4 7" id="KW-0418">Kinase</keyword>
<dbReference type="InterPro" id="IPR011009">
    <property type="entry name" value="Kinase-like_dom_sf"/>
</dbReference>
<dbReference type="GO" id="GO:0004674">
    <property type="term" value="F:protein serine/threonine kinase activity"/>
    <property type="evidence" value="ECO:0007669"/>
    <property type="project" value="UniProtKB-KW"/>
</dbReference>
<dbReference type="OrthoDB" id="4062651at2759"/>
<proteinExistence type="predicted"/>
<evidence type="ECO:0000256" key="5">
    <source>
        <dbReference type="ARBA" id="ARBA00022840"/>
    </source>
</evidence>
<keyword evidence="8" id="KW-1185">Reference proteome</keyword>
<keyword evidence="1" id="KW-0723">Serine/threonine-protein kinase</keyword>
<evidence type="ECO:0000256" key="2">
    <source>
        <dbReference type="ARBA" id="ARBA00022679"/>
    </source>
</evidence>
<keyword evidence="3" id="KW-0547">Nucleotide-binding</keyword>
<gene>
    <name evidence="7" type="ORF">K470DRAFT_220174</name>
</gene>
<evidence type="ECO:0000256" key="4">
    <source>
        <dbReference type="ARBA" id="ARBA00022777"/>
    </source>
</evidence>
<dbReference type="PROSITE" id="PS50011">
    <property type="entry name" value="PROTEIN_KINASE_DOM"/>
    <property type="match status" value="1"/>
</dbReference>